<feature type="transmembrane region" description="Helical" evidence="2">
    <location>
        <begin position="52"/>
        <end position="70"/>
    </location>
</feature>
<organism evidence="3 4">
    <name type="scientific">Crepidotus variabilis</name>
    <dbReference type="NCBI Taxonomy" id="179855"/>
    <lineage>
        <taxon>Eukaryota</taxon>
        <taxon>Fungi</taxon>
        <taxon>Dikarya</taxon>
        <taxon>Basidiomycota</taxon>
        <taxon>Agaricomycotina</taxon>
        <taxon>Agaricomycetes</taxon>
        <taxon>Agaricomycetidae</taxon>
        <taxon>Agaricales</taxon>
        <taxon>Agaricineae</taxon>
        <taxon>Crepidotaceae</taxon>
        <taxon>Crepidotus</taxon>
    </lineage>
</organism>
<dbReference type="OrthoDB" id="3351617at2759"/>
<feature type="transmembrane region" description="Helical" evidence="2">
    <location>
        <begin position="99"/>
        <end position="121"/>
    </location>
</feature>
<dbReference type="AlphaFoldDB" id="A0A9P6E8P4"/>
<accession>A0A9P6E8P4</accession>
<feature type="transmembrane region" description="Helical" evidence="2">
    <location>
        <begin position="20"/>
        <end position="40"/>
    </location>
</feature>
<sequence>MSSEAYARVELKSMYGISSIALVVIGIQLFMCTYGLIIFMESPQSRRQGRRRYIIISFLILVLTVLSEVGDEYQEFQLLANPGGTLQAMSLRGSDDHTWWAVGSTSCSTVVNWIGEGLLLIKTRRIMAKLFPFYENNRLIGVVAILVESALPVSLAGIAFSTVIYSSSIPGLINRAVFLVLWFAFNALSPQMIIFQVTIGRSWSHEGPDSDLDFALRFAEDTPHRFSIPHSPFPVFKERPCESNPDNRLSLTTLRRSSTPSAHNN</sequence>
<dbReference type="EMBL" id="MU157897">
    <property type="protein sequence ID" value="KAF9524549.1"/>
    <property type="molecule type" value="Genomic_DNA"/>
</dbReference>
<keyword evidence="2" id="KW-0472">Membrane</keyword>
<keyword evidence="4" id="KW-1185">Reference proteome</keyword>
<reference evidence="3" key="1">
    <citation type="submission" date="2020-11" db="EMBL/GenBank/DDBJ databases">
        <authorList>
            <consortium name="DOE Joint Genome Institute"/>
            <person name="Ahrendt S."/>
            <person name="Riley R."/>
            <person name="Andreopoulos W."/>
            <person name="Labutti K."/>
            <person name="Pangilinan J."/>
            <person name="Ruiz-Duenas F.J."/>
            <person name="Barrasa J.M."/>
            <person name="Sanchez-Garcia M."/>
            <person name="Camarero S."/>
            <person name="Miyauchi S."/>
            <person name="Serrano A."/>
            <person name="Linde D."/>
            <person name="Babiker R."/>
            <person name="Drula E."/>
            <person name="Ayuso-Fernandez I."/>
            <person name="Pacheco R."/>
            <person name="Padilla G."/>
            <person name="Ferreira P."/>
            <person name="Barriuso J."/>
            <person name="Kellner H."/>
            <person name="Castanera R."/>
            <person name="Alfaro M."/>
            <person name="Ramirez L."/>
            <person name="Pisabarro A.G."/>
            <person name="Kuo A."/>
            <person name="Tritt A."/>
            <person name="Lipzen A."/>
            <person name="He G."/>
            <person name="Yan M."/>
            <person name="Ng V."/>
            <person name="Cullen D."/>
            <person name="Martin F."/>
            <person name="Rosso M.-N."/>
            <person name="Henrissat B."/>
            <person name="Hibbett D."/>
            <person name="Martinez A.T."/>
            <person name="Grigoriev I.V."/>
        </authorList>
    </citation>
    <scope>NUCLEOTIDE SEQUENCE</scope>
    <source>
        <strain evidence="3">CBS 506.95</strain>
    </source>
</reference>
<comment type="caution">
    <text evidence="3">The sequence shown here is derived from an EMBL/GenBank/DDBJ whole genome shotgun (WGS) entry which is preliminary data.</text>
</comment>
<evidence type="ECO:0000313" key="3">
    <source>
        <dbReference type="EMBL" id="KAF9524549.1"/>
    </source>
</evidence>
<protein>
    <submittedName>
        <fullName evidence="3">Uncharacterized protein</fullName>
    </submittedName>
</protein>
<evidence type="ECO:0000256" key="1">
    <source>
        <dbReference type="SAM" id="MobiDB-lite"/>
    </source>
</evidence>
<keyword evidence="2" id="KW-1133">Transmembrane helix</keyword>
<evidence type="ECO:0000256" key="2">
    <source>
        <dbReference type="SAM" id="Phobius"/>
    </source>
</evidence>
<feature type="region of interest" description="Disordered" evidence="1">
    <location>
        <begin position="240"/>
        <end position="265"/>
    </location>
</feature>
<gene>
    <name evidence="3" type="ORF">CPB83DRAFT_897817</name>
</gene>
<proteinExistence type="predicted"/>
<feature type="transmembrane region" description="Helical" evidence="2">
    <location>
        <begin position="176"/>
        <end position="195"/>
    </location>
</feature>
<dbReference type="Proteomes" id="UP000807306">
    <property type="component" value="Unassembled WGS sequence"/>
</dbReference>
<keyword evidence="2" id="KW-0812">Transmembrane</keyword>
<feature type="transmembrane region" description="Helical" evidence="2">
    <location>
        <begin position="142"/>
        <end position="164"/>
    </location>
</feature>
<feature type="compositionally biased region" description="Low complexity" evidence="1">
    <location>
        <begin position="248"/>
        <end position="259"/>
    </location>
</feature>
<evidence type="ECO:0000313" key="4">
    <source>
        <dbReference type="Proteomes" id="UP000807306"/>
    </source>
</evidence>
<name>A0A9P6E8P4_9AGAR</name>